<gene>
    <name evidence="1" type="ORF">ERS852481_02222</name>
</gene>
<dbReference type="RefSeq" id="WP_172680494.1">
    <property type="nucleotide sequence ID" value="NZ_CYZK01000015.1"/>
</dbReference>
<sequence length="57" mass="6712">MTDKNNSIYAPYFETNDEPFFMKIGNTTYEVSTHFNPNGRENVLQQFQKLILPEKPI</sequence>
<proteinExistence type="predicted"/>
<dbReference type="EMBL" id="CYZK01000015">
    <property type="protein sequence ID" value="CUO50242.1"/>
    <property type="molecule type" value="Genomic_DNA"/>
</dbReference>
<protein>
    <recommendedName>
        <fullName evidence="3">Transposon-encoded protein TnpW</fullName>
    </recommendedName>
</protein>
<dbReference type="AlphaFoldDB" id="A0A174FJ16"/>
<dbReference type="Proteomes" id="UP000095362">
    <property type="component" value="Unassembled WGS sequence"/>
</dbReference>
<accession>A0A174FJ16</accession>
<evidence type="ECO:0000313" key="1">
    <source>
        <dbReference type="EMBL" id="CUO50242.1"/>
    </source>
</evidence>
<name>A0A174FJ16_9FIRM</name>
<organism evidence="1 2">
    <name type="scientific">Coprococcus comes</name>
    <dbReference type="NCBI Taxonomy" id="410072"/>
    <lineage>
        <taxon>Bacteria</taxon>
        <taxon>Bacillati</taxon>
        <taxon>Bacillota</taxon>
        <taxon>Clostridia</taxon>
        <taxon>Lachnospirales</taxon>
        <taxon>Lachnospiraceae</taxon>
        <taxon>Coprococcus</taxon>
    </lineage>
</organism>
<evidence type="ECO:0000313" key="2">
    <source>
        <dbReference type="Proteomes" id="UP000095362"/>
    </source>
</evidence>
<evidence type="ECO:0008006" key="3">
    <source>
        <dbReference type="Google" id="ProtNLM"/>
    </source>
</evidence>
<reference evidence="1 2" key="1">
    <citation type="submission" date="2015-09" db="EMBL/GenBank/DDBJ databases">
        <authorList>
            <consortium name="Pathogen Informatics"/>
        </authorList>
    </citation>
    <scope>NUCLEOTIDE SEQUENCE [LARGE SCALE GENOMIC DNA]</scope>
    <source>
        <strain evidence="1 2">2789STDY5834866</strain>
    </source>
</reference>